<gene>
    <name evidence="2" type="ORF">B0H16DRAFT_1494687</name>
</gene>
<reference evidence="2" key="1">
    <citation type="submission" date="2023-03" db="EMBL/GenBank/DDBJ databases">
        <title>Massive genome expansion in bonnet fungi (Mycena s.s.) driven by repeated elements and novel gene families across ecological guilds.</title>
        <authorList>
            <consortium name="Lawrence Berkeley National Laboratory"/>
            <person name="Harder C.B."/>
            <person name="Miyauchi S."/>
            <person name="Viragh M."/>
            <person name="Kuo A."/>
            <person name="Thoen E."/>
            <person name="Andreopoulos B."/>
            <person name="Lu D."/>
            <person name="Skrede I."/>
            <person name="Drula E."/>
            <person name="Henrissat B."/>
            <person name="Morin E."/>
            <person name="Kohler A."/>
            <person name="Barry K."/>
            <person name="LaButti K."/>
            <person name="Morin E."/>
            <person name="Salamov A."/>
            <person name="Lipzen A."/>
            <person name="Mereny Z."/>
            <person name="Hegedus B."/>
            <person name="Baldrian P."/>
            <person name="Stursova M."/>
            <person name="Weitz H."/>
            <person name="Taylor A."/>
            <person name="Grigoriev I.V."/>
            <person name="Nagy L.G."/>
            <person name="Martin F."/>
            <person name="Kauserud H."/>
        </authorList>
    </citation>
    <scope>NUCLEOTIDE SEQUENCE</scope>
    <source>
        <strain evidence="2">CBHHK182m</strain>
    </source>
</reference>
<dbReference type="Proteomes" id="UP001215598">
    <property type="component" value="Unassembled WGS sequence"/>
</dbReference>
<feature type="region of interest" description="Disordered" evidence="1">
    <location>
        <begin position="48"/>
        <end position="70"/>
    </location>
</feature>
<evidence type="ECO:0000313" key="3">
    <source>
        <dbReference type="Proteomes" id="UP001215598"/>
    </source>
</evidence>
<sequence length="606" mass="68360">MRPSSTMYLESQGLSTSRISRLLRPLRTKCIALTAAYPTTYAKPVAYGSRTTSDESPPLNVLPPPDASQTDHRSVATLRAALYGVQACFREIVIKTQPPEPSRAGQRVPRLADLCSTIVGENIEGEDASTAEDSDQLAAMENLYEFIPVQYRRSALLAHSLDITLRCPHHFTLLSILLDVCLQYDLEHESRFLLERLLQVAVSPIADANSPLRLCHPAHSNYLFDLLLKWNGAGRPPTGFIGILTTVLVQAARPELWSCKALTRFARGLQQQDFRSFMDMASQLVGSLVADEPHETLIRKHRTFGAEESSLTVQLNKWLNYSSPFPPSEHWPWIFEFLEQCRQSGVHRNIADPLAATVACWATHYLSITAPADDTCLHQLLKEISPTVTMYNHLIEKSFGIRQTTPPKLEEIRDILQAYACCLRAKGLLLLEASLWACALRFTETSKDLLGPCVSREKIARYREELMDLVDDAERRCFGRLGSSPCQALRPRWEWEKSLGCWAERDLPPTKKAKLHHEPCNDIHVHRTYAEDETGHGCPESTFELSFTSLISSTLSRRTKLHPSTPQRMLHPTLTYPRGQARTLHFEDTIPASEDALNLFAYTENF</sequence>
<evidence type="ECO:0000256" key="1">
    <source>
        <dbReference type="SAM" id="MobiDB-lite"/>
    </source>
</evidence>
<dbReference type="AlphaFoldDB" id="A0AAD7KCI8"/>
<name>A0AAD7KCI8_9AGAR</name>
<protein>
    <submittedName>
        <fullName evidence="2">Uncharacterized protein</fullName>
    </submittedName>
</protein>
<keyword evidence="3" id="KW-1185">Reference proteome</keyword>
<comment type="caution">
    <text evidence="2">The sequence shown here is derived from an EMBL/GenBank/DDBJ whole genome shotgun (WGS) entry which is preliminary data.</text>
</comment>
<accession>A0AAD7KCI8</accession>
<evidence type="ECO:0000313" key="2">
    <source>
        <dbReference type="EMBL" id="KAJ7782868.1"/>
    </source>
</evidence>
<dbReference type="EMBL" id="JARKIB010000003">
    <property type="protein sequence ID" value="KAJ7782868.1"/>
    <property type="molecule type" value="Genomic_DNA"/>
</dbReference>
<proteinExistence type="predicted"/>
<organism evidence="2 3">
    <name type="scientific">Mycena metata</name>
    <dbReference type="NCBI Taxonomy" id="1033252"/>
    <lineage>
        <taxon>Eukaryota</taxon>
        <taxon>Fungi</taxon>
        <taxon>Dikarya</taxon>
        <taxon>Basidiomycota</taxon>
        <taxon>Agaricomycotina</taxon>
        <taxon>Agaricomycetes</taxon>
        <taxon>Agaricomycetidae</taxon>
        <taxon>Agaricales</taxon>
        <taxon>Marasmiineae</taxon>
        <taxon>Mycenaceae</taxon>
        <taxon>Mycena</taxon>
    </lineage>
</organism>